<reference evidence="1" key="1">
    <citation type="journal article" date="2011" name="Genome Biol.">
        <title>The draft genome of the carcinogenic human liver fluke Clonorchis sinensis.</title>
        <authorList>
            <person name="Wang X."/>
            <person name="Chen W."/>
            <person name="Huang Y."/>
            <person name="Sun J."/>
            <person name="Men J."/>
            <person name="Liu H."/>
            <person name="Luo F."/>
            <person name="Guo L."/>
            <person name="Lv X."/>
            <person name="Deng C."/>
            <person name="Zhou C."/>
            <person name="Fan Y."/>
            <person name="Li X."/>
            <person name="Huang L."/>
            <person name="Hu Y."/>
            <person name="Liang C."/>
            <person name="Hu X."/>
            <person name="Xu J."/>
            <person name="Yu X."/>
        </authorList>
    </citation>
    <scope>NUCLEOTIDE SEQUENCE [LARGE SCALE GENOMIC DNA]</scope>
    <source>
        <strain evidence="1">Henan</strain>
    </source>
</reference>
<evidence type="ECO:0000313" key="1">
    <source>
        <dbReference type="EMBL" id="GAA54949.1"/>
    </source>
</evidence>
<dbReference type="GO" id="GO:0003964">
    <property type="term" value="F:RNA-directed DNA polymerase activity"/>
    <property type="evidence" value="ECO:0007669"/>
    <property type="project" value="UniProtKB-KW"/>
</dbReference>
<reference key="2">
    <citation type="submission" date="2011-10" db="EMBL/GenBank/DDBJ databases">
        <title>The genome and transcriptome sequence of Clonorchis sinensis provide insights into the carcinogenic liver fluke.</title>
        <authorList>
            <person name="Wang X."/>
            <person name="Huang Y."/>
            <person name="Chen W."/>
            <person name="Liu H."/>
            <person name="Guo L."/>
            <person name="Chen Y."/>
            <person name="Luo F."/>
            <person name="Zhou W."/>
            <person name="Sun J."/>
            <person name="Mao Q."/>
            <person name="Liang P."/>
            <person name="Zhou C."/>
            <person name="Tian Y."/>
            <person name="Men J."/>
            <person name="Lv X."/>
            <person name="Huang L."/>
            <person name="Zhou J."/>
            <person name="Hu Y."/>
            <person name="Li R."/>
            <person name="Zhang F."/>
            <person name="Lei H."/>
            <person name="Li X."/>
            <person name="Hu X."/>
            <person name="Liang C."/>
            <person name="Xu J."/>
            <person name="Wu Z."/>
            <person name="Yu X."/>
        </authorList>
    </citation>
    <scope>NUCLEOTIDE SEQUENCE</scope>
    <source>
        <strain>Henan</strain>
    </source>
</reference>
<keyword evidence="1" id="KW-0548">Nucleotidyltransferase</keyword>
<dbReference type="EMBL" id="DF143943">
    <property type="protein sequence ID" value="GAA54949.1"/>
    <property type="molecule type" value="Genomic_DNA"/>
</dbReference>
<gene>
    <name evidence="1" type="ORF">CLF_106177</name>
</gene>
<dbReference type="AlphaFoldDB" id="G7YPR8"/>
<keyword evidence="1" id="KW-0695">RNA-directed DNA polymerase</keyword>
<sequence>MNEAISLKFHELHHFAQKNKLALGDDGYFASYDVSLCRDVFASDRLQHIRSILRQDNTLNNHAPLSVQNTIHTLELCLLSTESASKGHVYQQINDFAVGSSIPTIVSKLFIARLKYQVFNNFGSPQRARLSTFTMNQKSTAPIALQFLRTHLIRDIARKYPLIQPSAASFSGGFSSDYEGTVQTSNPLGGYVKALTQSKLYL</sequence>
<evidence type="ECO:0000313" key="2">
    <source>
        <dbReference type="Proteomes" id="UP000008909"/>
    </source>
</evidence>
<protein>
    <submittedName>
        <fullName evidence="1">Reverse transcriptase</fullName>
    </submittedName>
</protein>
<organism evidence="1 2">
    <name type="scientific">Clonorchis sinensis</name>
    <name type="common">Chinese liver fluke</name>
    <dbReference type="NCBI Taxonomy" id="79923"/>
    <lineage>
        <taxon>Eukaryota</taxon>
        <taxon>Metazoa</taxon>
        <taxon>Spiralia</taxon>
        <taxon>Lophotrochozoa</taxon>
        <taxon>Platyhelminthes</taxon>
        <taxon>Trematoda</taxon>
        <taxon>Digenea</taxon>
        <taxon>Opisthorchiida</taxon>
        <taxon>Opisthorchiata</taxon>
        <taxon>Opisthorchiidae</taxon>
        <taxon>Clonorchis</taxon>
    </lineage>
</organism>
<keyword evidence="1" id="KW-0808">Transferase</keyword>
<proteinExistence type="predicted"/>
<dbReference type="Proteomes" id="UP000008909">
    <property type="component" value="Unassembled WGS sequence"/>
</dbReference>
<name>G7YPR8_CLOSI</name>
<keyword evidence="2" id="KW-1185">Reference proteome</keyword>
<accession>G7YPR8</accession>